<evidence type="ECO:0000313" key="8">
    <source>
        <dbReference type="Proteomes" id="UP000324781"/>
    </source>
</evidence>
<dbReference type="PIRSF" id="PIRSF005261">
    <property type="entry name" value="Heat_shock_Hsp33"/>
    <property type="match status" value="1"/>
</dbReference>
<dbReference type="AlphaFoldDB" id="A0A1M6E7N0"/>
<dbReference type="PANTHER" id="PTHR30111">
    <property type="entry name" value="33 KDA CHAPERONIN"/>
    <property type="match status" value="1"/>
</dbReference>
<dbReference type="InterPro" id="IPR016153">
    <property type="entry name" value="Heat_shock_Hsp33_N"/>
</dbReference>
<dbReference type="EMBL" id="FQZP01000011">
    <property type="protein sequence ID" value="SHI81360.1"/>
    <property type="molecule type" value="Genomic_DNA"/>
</dbReference>
<dbReference type="NCBIfam" id="NF001033">
    <property type="entry name" value="PRK00114.1"/>
    <property type="match status" value="1"/>
</dbReference>
<dbReference type="OrthoDB" id="9776534at2"/>
<dbReference type="Gene3D" id="3.55.30.10">
    <property type="entry name" value="Hsp33 domain"/>
    <property type="match status" value="1"/>
</dbReference>
<comment type="function">
    <text evidence="6">Redox regulated molecular chaperone. Protects both thermally unfolding and oxidatively damaged proteins from irreversible aggregation. Plays an important role in the bacterial defense system toward oxidative stress.</text>
</comment>
<dbReference type="GO" id="GO:0042026">
    <property type="term" value="P:protein refolding"/>
    <property type="evidence" value="ECO:0007669"/>
    <property type="project" value="TreeGrafter"/>
</dbReference>
<protein>
    <recommendedName>
        <fullName evidence="6">33 kDa chaperonin</fullName>
    </recommendedName>
    <alternativeName>
        <fullName evidence="6">Heat shock protein 33 homolog</fullName>
        <shortName evidence="6">HSP33</shortName>
    </alternativeName>
</protein>
<feature type="disulfide bond" description="Redox-active" evidence="6">
    <location>
        <begin position="269"/>
        <end position="272"/>
    </location>
</feature>
<dbReference type="RefSeq" id="WP_149678213.1">
    <property type="nucleotide sequence ID" value="NZ_FQZP01000011.1"/>
</dbReference>
<keyword evidence="2 6" id="KW-0862">Zinc</keyword>
<dbReference type="PANTHER" id="PTHR30111:SF1">
    <property type="entry name" value="33 KDA CHAPERONIN"/>
    <property type="match status" value="1"/>
</dbReference>
<comment type="subcellular location">
    <subcellularLocation>
        <location evidence="6">Cytoplasm</location>
    </subcellularLocation>
</comment>
<evidence type="ECO:0000256" key="1">
    <source>
        <dbReference type="ARBA" id="ARBA00022490"/>
    </source>
</evidence>
<dbReference type="SUPFAM" id="SSF64397">
    <property type="entry name" value="Hsp33 domain"/>
    <property type="match status" value="1"/>
</dbReference>
<dbReference type="InterPro" id="IPR000397">
    <property type="entry name" value="Heat_shock_Hsp33"/>
</dbReference>
<dbReference type="InterPro" id="IPR016154">
    <property type="entry name" value="Heat_shock_Hsp33_C"/>
</dbReference>
<comment type="PTM">
    <text evidence="6">Under oxidizing conditions two disulfide bonds are formed involving the reactive cysteines. Under reducing conditions zinc is bound to the reactive cysteines and the protein is inactive.</text>
</comment>
<dbReference type="Gene3D" id="3.90.1280.10">
    <property type="entry name" value="HSP33 redox switch-like"/>
    <property type="match status" value="1"/>
</dbReference>
<keyword evidence="3 6" id="KW-1015">Disulfide bond</keyword>
<keyword evidence="5 6" id="KW-0676">Redox-active center</keyword>
<dbReference type="SUPFAM" id="SSF118352">
    <property type="entry name" value="HSP33 redox switch-like"/>
    <property type="match status" value="1"/>
</dbReference>
<feature type="disulfide bond" description="Redox-active" evidence="6">
    <location>
        <begin position="236"/>
        <end position="238"/>
    </location>
</feature>
<evidence type="ECO:0000256" key="2">
    <source>
        <dbReference type="ARBA" id="ARBA00022833"/>
    </source>
</evidence>
<dbReference type="GO" id="GO:0005737">
    <property type="term" value="C:cytoplasm"/>
    <property type="evidence" value="ECO:0007669"/>
    <property type="project" value="UniProtKB-SubCell"/>
</dbReference>
<keyword evidence="8" id="KW-1185">Reference proteome</keyword>
<proteinExistence type="inferred from homology"/>
<dbReference type="GO" id="GO:0051082">
    <property type="term" value="F:unfolded protein binding"/>
    <property type="evidence" value="ECO:0007669"/>
    <property type="project" value="UniProtKB-UniRule"/>
</dbReference>
<dbReference type="Proteomes" id="UP000324781">
    <property type="component" value="Unassembled WGS sequence"/>
</dbReference>
<organism evidence="7 8">
    <name type="scientific">Thermoclostridium caenicola</name>
    <dbReference type="NCBI Taxonomy" id="659425"/>
    <lineage>
        <taxon>Bacteria</taxon>
        <taxon>Bacillati</taxon>
        <taxon>Bacillota</taxon>
        <taxon>Clostridia</taxon>
        <taxon>Eubacteriales</taxon>
        <taxon>Oscillospiraceae</taxon>
        <taxon>Thermoclostridium</taxon>
    </lineage>
</organism>
<evidence type="ECO:0000313" key="7">
    <source>
        <dbReference type="EMBL" id="SHI81360.1"/>
    </source>
</evidence>
<comment type="similarity">
    <text evidence="6">Belongs to the HSP33 family.</text>
</comment>
<dbReference type="GO" id="GO:0044183">
    <property type="term" value="F:protein folding chaperone"/>
    <property type="evidence" value="ECO:0007669"/>
    <property type="project" value="TreeGrafter"/>
</dbReference>
<dbReference type="HAMAP" id="MF_00117">
    <property type="entry name" value="HslO"/>
    <property type="match status" value="1"/>
</dbReference>
<sequence length="291" mass="32065">MQDYIVRALVADTISVYAGVTTQTVEQARNIHSMNPTPCVALGRTLTGAALMSQTLKDRSNTITIQIKGDGPIGGIVAVTDANANVRGYVHNPFFDLPLNDKGKFDIKGAVGKGYMNVIKDIGLKEPYIGYVNLVSGEIAEDLAFYYASSEQIPTAVNLGVLVAPEGHILAAGGLLVQLMPDTPEELIAFLEERIMKLPPITNMVSNGLTPEAIIHELFQEKPVRILGHSEVHYRCNCSRERMERNLISLGKKDLMEIAQDKQDTELHCHFCNRKYIFTPEELDKIIQSLG</sequence>
<evidence type="ECO:0000256" key="6">
    <source>
        <dbReference type="HAMAP-Rule" id="MF_00117"/>
    </source>
</evidence>
<evidence type="ECO:0000256" key="3">
    <source>
        <dbReference type="ARBA" id="ARBA00023157"/>
    </source>
</evidence>
<keyword evidence="4 6" id="KW-0143">Chaperone</keyword>
<accession>A0A1M6E7N0</accession>
<dbReference type="Pfam" id="PF01430">
    <property type="entry name" value="HSP33"/>
    <property type="match status" value="1"/>
</dbReference>
<dbReference type="CDD" id="cd00498">
    <property type="entry name" value="Hsp33"/>
    <property type="match status" value="1"/>
</dbReference>
<name>A0A1M6E7N0_9FIRM</name>
<evidence type="ECO:0000256" key="4">
    <source>
        <dbReference type="ARBA" id="ARBA00023186"/>
    </source>
</evidence>
<reference evidence="7 8" key="1">
    <citation type="submission" date="2016-11" db="EMBL/GenBank/DDBJ databases">
        <authorList>
            <person name="Varghese N."/>
            <person name="Submissions S."/>
        </authorList>
    </citation>
    <scope>NUCLEOTIDE SEQUENCE [LARGE SCALE GENOMIC DNA]</scope>
    <source>
        <strain evidence="7 8">DSM 19027</strain>
    </source>
</reference>
<evidence type="ECO:0000256" key="5">
    <source>
        <dbReference type="ARBA" id="ARBA00023284"/>
    </source>
</evidence>
<gene>
    <name evidence="6" type="primary">hslO</name>
    <name evidence="7" type="ORF">SAMN05444373_10113</name>
</gene>
<keyword evidence="1 6" id="KW-0963">Cytoplasm</keyword>